<proteinExistence type="predicted"/>
<gene>
    <name evidence="1" type="ORF">LR48_Vigan349s001300</name>
</gene>
<name>A0A0L9TA66_PHAAN</name>
<dbReference type="AlphaFoldDB" id="A0A0L9TA66"/>
<dbReference type="EMBL" id="KQ258355">
    <property type="protein sequence ID" value="KOM26999.1"/>
    <property type="molecule type" value="Genomic_DNA"/>
</dbReference>
<sequence length="147" mass="16841">MERPLPNCERALEVVENTWQPLSGHSFIMGSMDYEVEDTWRQQNGRLAWSVRTGSGNCIRAPLRDARRQRFQRKCSSGETELVSSFSLSVVRLTVWLTSVYERGKGKRSGEECGASVDVRSFPEGDERLEELLEEENLIEVEVKTEQ</sequence>
<accession>A0A0L9TA66</accession>
<evidence type="ECO:0000313" key="2">
    <source>
        <dbReference type="Proteomes" id="UP000053144"/>
    </source>
</evidence>
<protein>
    <submittedName>
        <fullName evidence="1">Uncharacterized protein</fullName>
    </submittedName>
</protein>
<dbReference type="Gramene" id="KOM26999">
    <property type="protein sequence ID" value="KOM26999"/>
    <property type="gene ID" value="LR48_Vigan349s001300"/>
</dbReference>
<organism evidence="1 2">
    <name type="scientific">Phaseolus angularis</name>
    <name type="common">Azuki bean</name>
    <name type="synonym">Vigna angularis</name>
    <dbReference type="NCBI Taxonomy" id="3914"/>
    <lineage>
        <taxon>Eukaryota</taxon>
        <taxon>Viridiplantae</taxon>
        <taxon>Streptophyta</taxon>
        <taxon>Embryophyta</taxon>
        <taxon>Tracheophyta</taxon>
        <taxon>Spermatophyta</taxon>
        <taxon>Magnoliopsida</taxon>
        <taxon>eudicotyledons</taxon>
        <taxon>Gunneridae</taxon>
        <taxon>Pentapetalae</taxon>
        <taxon>rosids</taxon>
        <taxon>fabids</taxon>
        <taxon>Fabales</taxon>
        <taxon>Fabaceae</taxon>
        <taxon>Papilionoideae</taxon>
        <taxon>50 kb inversion clade</taxon>
        <taxon>NPAAA clade</taxon>
        <taxon>indigoferoid/millettioid clade</taxon>
        <taxon>Phaseoleae</taxon>
        <taxon>Vigna</taxon>
    </lineage>
</organism>
<reference evidence="2" key="1">
    <citation type="journal article" date="2015" name="Proc. Natl. Acad. Sci. U.S.A.">
        <title>Genome sequencing of adzuki bean (Vigna angularis) provides insight into high starch and low fat accumulation and domestication.</title>
        <authorList>
            <person name="Yang K."/>
            <person name="Tian Z."/>
            <person name="Chen C."/>
            <person name="Luo L."/>
            <person name="Zhao B."/>
            <person name="Wang Z."/>
            <person name="Yu L."/>
            <person name="Li Y."/>
            <person name="Sun Y."/>
            <person name="Li W."/>
            <person name="Chen Y."/>
            <person name="Li Y."/>
            <person name="Zhang Y."/>
            <person name="Ai D."/>
            <person name="Zhao J."/>
            <person name="Shang C."/>
            <person name="Ma Y."/>
            <person name="Wu B."/>
            <person name="Wang M."/>
            <person name="Gao L."/>
            <person name="Sun D."/>
            <person name="Zhang P."/>
            <person name="Guo F."/>
            <person name="Wang W."/>
            <person name="Li Y."/>
            <person name="Wang J."/>
            <person name="Varshney R.K."/>
            <person name="Wang J."/>
            <person name="Ling H.Q."/>
            <person name="Wan P."/>
        </authorList>
    </citation>
    <scope>NUCLEOTIDE SEQUENCE</scope>
    <source>
        <strain evidence="2">cv. Jingnong 6</strain>
    </source>
</reference>
<dbReference type="Proteomes" id="UP000053144">
    <property type="component" value="Unassembled WGS sequence"/>
</dbReference>
<evidence type="ECO:0000313" key="1">
    <source>
        <dbReference type="EMBL" id="KOM26999.1"/>
    </source>
</evidence>